<keyword evidence="2" id="KW-1185">Reference proteome</keyword>
<dbReference type="RefSeq" id="WP_277861987.1">
    <property type="nucleotide sequence ID" value="NZ_JARRAG010000002.1"/>
</dbReference>
<sequence>MEPIETLVRRLNRIRWCREMITADAEALIQDFLQKVRPAIQRVLATHDVTPAHAYGLTQTAGHASPESRHAVEVVFQKGLFIGAGARESIIVAISSAYGWEHDPELSDLPNPWLPMLNSIEMGYTPSGDEDPDGQWVQLWVGHRGGIATYLIV</sequence>
<evidence type="ECO:0000313" key="1">
    <source>
        <dbReference type="EMBL" id="MDG3005656.1"/>
    </source>
</evidence>
<dbReference type="EMBL" id="JARRAG010000002">
    <property type="protein sequence ID" value="MDG3005656.1"/>
    <property type="molecule type" value="Genomic_DNA"/>
</dbReference>
<reference evidence="1 2" key="1">
    <citation type="submission" date="2023-03" db="EMBL/GenBank/DDBJ databases">
        <title>Paludisphaera mucosa sp. nov. a novel planctomycete from northern fen.</title>
        <authorList>
            <person name="Ivanova A."/>
        </authorList>
    </citation>
    <scope>NUCLEOTIDE SEQUENCE [LARGE SCALE GENOMIC DNA]</scope>
    <source>
        <strain evidence="1 2">Pla2</strain>
    </source>
</reference>
<name>A0ABT6FDK5_9BACT</name>
<proteinExistence type="predicted"/>
<comment type="caution">
    <text evidence="1">The sequence shown here is derived from an EMBL/GenBank/DDBJ whole genome shotgun (WGS) entry which is preliminary data.</text>
</comment>
<accession>A0ABT6FDK5</accession>
<organism evidence="1 2">
    <name type="scientific">Paludisphaera mucosa</name>
    <dbReference type="NCBI Taxonomy" id="3030827"/>
    <lineage>
        <taxon>Bacteria</taxon>
        <taxon>Pseudomonadati</taxon>
        <taxon>Planctomycetota</taxon>
        <taxon>Planctomycetia</taxon>
        <taxon>Isosphaerales</taxon>
        <taxon>Isosphaeraceae</taxon>
        <taxon>Paludisphaera</taxon>
    </lineage>
</organism>
<evidence type="ECO:0000313" key="2">
    <source>
        <dbReference type="Proteomes" id="UP001216907"/>
    </source>
</evidence>
<protein>
    <submittedName>
        <fullName evidence="1">Uncharacterized protein</fullName>
    </submittedName>
</protein>
<gene>
    <name evidence="1" type="ORF">PZE19_17855</name>
</gene>
<dbReference type="Proteomes" id="UP001216907">
    <property type="component" value="Unassembled WGS sequence"/>
</dbReference>